<evidence type="ECO:0000256" key="1">
    <source>
        <dbReference type="ARBA" id="ARBA00004651"/>
    </source>
</evidence>
<keyword evidence="2 7" id="KW-0813">Transport</keyword>
<keyword evidence="5 7" id="KW-1133">Transmembrane helix</keyword>
<evidence type="ECO:0000313" key="10">
    <source>
        <dbReference type="Proteomes" id="UP000426246"/>
    </source>
</evidence>
<evidence type="ECO:0000259" key="8">
    <source>
        <dbReference type="PROSITE" id="PS50928"/>
    </source>
</evidence>
<dbReference type="RefSeq" id="WP_155704176.1">
    <property type="nucleotide sequence ID" value="NZ_CP034235.1"/>
</dbReference>
<dbReference type="GO" id="GO:0005886">
    <property type="term" value="C:plasma membrane"/>
    <property type="evidence" value="ECO:0007669"/>
    <property type="project" value="UniProtKB-SubCell"/>
</dbReference>
<organism evidence="9 10">
    <name type="scientific">Paenibacillus psychroresistens</name>
    <dbReference type="NCBI Taxonomy" id="1778678"/>
    <lineage>
        <taxon>Bacteria</taxon>
        <taxon>Bacillati</taxon>
        <taxon>Bacillota</taxon>
        <taxon>Bacilli</taxon>
        <taxon>Bacillales</taxon>
        <taxon>Paenibacillaceae</taxon>
        <taxon>Paenibacillus</taxon>
    </lineage>
</organism>
<evidence type="ECO:0000256" key="6">
    <source>
        <dbReference type="ARBA" id="ARBA00023136"/>
    </source>
</evidence>
<feature type="transmembrane region" description="Helical" evidence="7">
    <location>
        <begin position="239"/>
        <end position="260"/>
    </location>
</feature>
<keyword evidence="4 7" id="KW-0812">Transmembrane</keyword>
<feature type="transmembrane region" description="Helical" evidence="7">
    <location>
        <begin position="12"/>
        <end position="33"/>
    </location>
</feature>
<sequence>MGRLFPKCIPHIILMTYVIVVIYPLFFILTASFKINSNIILHPWGLPKPLIIQNYIDALSNNLIGRYFWNSLSVATIATALSILLAVTIAYALTRMKFPLFSKIVYGILLLALLIPPASLLIPLYIMVKDLGLYNSHLALILPYSSFGIPLTVFVIAAFLKSIPTELEEAGIMDGLSAYGLLGRIIIPLTLPTLVTVFILNFLSNWNEYIMASLFLSNQLLRTLPVAIVSFSDKFNMNYGALCASVMVSVIPVILIFIFLQKQIIEGVTSGSIKG</sequence>
<keyword evidence="10" id="KW-1185">Reference proteome</keyword>
<evidence type="ECO:0000256" key="4">
    <source>
        <dbReference type="ARBA" id="ARBA00022692"/>
    </source>
</evidence>
<protein>
    <submittedName>
        <fullName evidence="9">Carbohydrate ABC transporter permease</fullName>
    </submittedName>
</protein>
<feature type="transmembrane region" description="Helical" evidence="7">
    <location>
        <begin position="138"/>
        <end position="160"/>
    </location>
</feature>
<comment type="similarity">
    <text evidence="7">Belongs to the binding-protein-dependent transport system permease family.</text>
</comment>
<evidence type="ECO:0000256" key="7">
    <source>
        <dbReference type="RuleBase" id="RU363032"/>
    </source>
</evidence>
<feature type="transmembrane region" description="Helical" evidence="7">
    <location>
        <begin position="104"/>
        <end position="126"/>
    </location>
</feature>
<dbReference type="PANTHER" id="PTHR32243">
    <property type="entry name" value="MALTOSE TRANSPORT SYSTEM PERMEASE-RELATED"/>
    <property type="match status" value="1"/>
</dbReference>
<feature type="transmembrane region" description="Helical" evidence="7">
    <location>
        <begin position="181"/>
        <end position="203"/>
    </location>
</feature>
<dbReference type="EMBL" id="CP034235">
    <property type="protein sequence ID" value="QGQ99069.1"/>
    <property type="molecule type" value="Genomic_DNA"/>
</dbReference>
<dbReference type="Pfam" id="PF00528">
    <property type="entry name" value="BPD_transp_1"/>
    <property type="match status" value="1"/>
</dbReference>
<keyword evidence="6 7" id="KW-0472">Membrane</keyword>
<dbReference type="OrthoDB" id="187395at2"/>
<proteinExistence type="inferred from homology"/>
<dbReference type="InterPro" id="IPR035906">
    <property type="entry name" value="MetI-like_sf"/>
</dbReference>
<feature type="transmembrane region" description="Helical" evidence="7">
    <location>
        <begin position="67"/>
        <end position="92"/>
    </location>
</feature>
<dbReference type="PANTHER" id="PTHR32243:SF24">
    <property type="entry name" value="DIACETYLCHITOBIOSE UPTAKE SYSTEM PERMEASE PROTEIN NGCG"/>
    <property type="match status" value="1"/>
</dbReference>
<evidence type="ECO:0000256" key="2">
    <source>
        <dbReference type="ARBA" id="ARBA00022448"/>
    </source>
</evidence>
<evidence type="ECO:0000256" key="5">
    <source>
        <dbReference type="ARBA" id="ARBA00022989"/>
    </source>
</evidence>
<dbReference type="AlphaFoldDB" id="A0A6B8RT31"/>
<dbReference type="KEGG" id="ppsc:EHS13_31420"/>
<dbReference type="GO" id="GO:0055085">
    <property type="term" value="P:transmembrane transport"/>
    <property type="evidence" value="ECO:0007669"/>
    <property type="project" value="InterPro"/>
</dbReference>
<dbReference type="CDD" id="cd06261">
    <property type="entry name" value="TM_PBP2"/>
    <property type="match status" value="1"/>
</dbReference>
<dbReference type="InterPro" id="IPR000515">
    <property type="entry name" value="MetI-like"/>
</dbReference>
<dbReference type="SUPFAM" id="SSF161098">
    <property type="entry name" value="MetI-like"/>
    <property type="match status" value="1"/>
</dbReference>
<dbReference type="PROSITE" id="PS50928">
    <property type="entry name" value="ABC_TM1"/>
    <property type="match status" value="1"/>
</dbReference>
<evidence type="ECO:0000313" key="9">
    <source>
        <dbReference type="EMBL" id="QGQ99069.1"/>
    </source>
</evidence>
<evidence type="ECO:0000256" key="3">
    <source>
        <dbReference type="ARBA" id="ARBA00022475"/>
    </source>
</evidence>
<dbReference type="InterPro" id="IPR050901">
    <property type="entry name" value="BP-dep_ABC_trans_perm"/>
</dbReference>
<keyword evidence="3" id="KW-1003">Cell membrane</keyword>
<comment type="subcellular location">
    <subcellularLocation>
        <location evidence="1 7">Cell membrane</location>
        <topology evidence="1 7">Multi-pass membrane protein</topology>
    </subcellularLocation>
</comment>
<name>A0A6B8RT31_9BACL</name>
<gene>
    <name evidence="9" type="ORF">EHS13_31420</name>
</gene>
<reference evidence="10" key="1">
    <citation type="submission" date="2018-11" db="EMBL/GenBank/DDBJ databases">
        <title>Complete genome sequence of Paenibacillus sp. ML311-T8.</title>
        <authorList>
            <person name="Nam Y.-D."/>
            <person name="Kang J."/>
            <person name="Chung W.-H."/>
            <person name="Park Y.S."/>
        </authorList>
    </citation>
    <scope>NUCLEOTIDE SEQUENCE [LARGE SCALE GENOMIC DNA]</scope>
    <source>
        <strain evidence="10">ML311-T8</strain>
    </source>
</reference>
<dbReference type="Gene3D" id="1.10.3720.10">
    <property type="entry name" value="MetI-like"/>
    <property type="match status" value="1"/>
</dbReference>
<feature type="domain" description="ABC transmembrane type-1" evidence="8">
    <location>
        <begin position="68"/>
        <end position="260"/>
    </location>
</feature>
<dbReference type="Proteomes" id="UP000426246">
    <property type="component" value="Chromosome"/>
</dbReference>
<accession>A0A6B8RT31</accession>